<sequence>PRAVVLWCDGVHRDADAPNHRGDEQGGPRHLVHLHERFAVPEPRAHGPAGDHMRHARVDPSLRQRGRGARRCHARRQGRQCRRGGPHRGPLEHHGPHEQTRSFGEAGQEQEREDS</sequence>
<name>A0A0G4NLR8_VERLO</name>
<evidence type="ECO:0000313" key="2">
    <source>
        <dbReference type="EMBL" id="CRK47402.1"/>
    </source>
</evidence>
<reference evidence="3" key="1">
    <citation type="submission" date="2015-05" db="EMBL/GenBank/DDBJ databases">
        <authorList>
            <person name="Fogelqvist Johan"/>
        </authorList>
    </citation>
    <scope>NUCLEOTIDE SEQUENCE [LARGE SCALE GENOMIC DNA]</scope>
</reference>
<dbReference type="Proteomes" id="UP000045706">
    <property type="component" value="Unassembled WGS sequence"/>
</dbReference>
<gene>
    <name evidence="2" type="ORF">BN1723_020278</name>
</gene>
<organism evidence="2 3">
    <name type="scientific">Verticillium longisporum</name>
    <name type="common">Verticillium dahliae var. longisporum</name>
    <dbReference type="NCBI Taxonomy" id="100787"/>
    <lineage>
        <taxon>Eukaryota</taxon>
        <taxon>Fungi</taxon>
        <taxon>Dikarya</taxon>
        <taxon>Ascomycota</taxon>
        <taxon>Pezizomycotina</taxon>
        <taxon>Sordariomycetes</taxon>
        <taxon>Hypocreomycetidae</taxon>
        <taxon>Glomerellales</taxon>
        <taxon>Plectosphaerellaceae</taxon>
        <taxon>Verticillium</taxon>
    </lineage>
</organism>
<evidence type="ECO:0000256" key="1">
    <source>
        <dbReference type="SAM" id="MobiDB-lite"/>
    </source>
</evidence>
<evidence type="ECO:0000313" key="3">
    <source>
        <dbReference type="Proteomes" id="UP000045706"/>
    </source>
</evidence>
<feature type="compositionally biased region" description="Basic residues" evidence="1">
    <location>
        <begin position="64"/>
        <end position="86"/>
    </location>
</feature>
<feature type="non-terminal residue" evidence="2">
    <location>
        <position position="1"/>
    </location>
</feature>
<feature type="compositionally biased region" description="Basic and acidic residues" evidence="1">
    <location>
        <begin position="42"/>
        <end position="62"/>
    </location>
</feature>
<accession>A0A0G4NLR8</accession>
<feature type="region of interest" description="Disordered" evidence="1">
    <location>
        <begin position="42"/>
        <end position="115"/>
    </location>
</feature>
<protein>
    <submittedName>
        <fullName evidence="2">Uncharacterized protein</fullName>
    </submittedName>
</protein>
<feature type="compositionally biased region" description="Basic and acidic residues" evidence="1">
    <location>
        <begin position="89"/>
        <end position="100"/>
    </location>
</feature>
<dbReference type="AlphaFoldDB" id="A0A0G4NLR8"/>
<feature type="non-terminal residue" evidence="2">
    <location>
        <position position="115"/>
    </location>
</feature>
<dbReference type="EMBL" id="CVQI01036511">
    <property type="protein sequence ID" value="CRK47402.1"/>
    <property type="molecule type" value="Genomic_DNA"/>
</dbReference>
<proteinExistence type="predicted"/>